<sequence>KTGGKRKSSVRRESVKSGKKTPSRTTTKTPSSGGVPSTTVLGKGTIDILPLIQGEFRIEEDIVMEIPEKLQGPDIRPYTTLPLVKIRLIDIDKLTCVLPPLSNIAFFTIESMYNAVLSPTPTCQYYATVPIPITPVEPNEERELQLLHFENGYVEEYVDINFRKKWYSISFSPGRTCLMKYRINYKFDDVKDQDDVGVDFTKLPLIKEPRVNWNSLRRMWFTPKHEQFF</sequence>
<feature type="non-terminal residue" evidence="2">
    <location>
        <position position="1"/>
    </location>
</feature>
<feature type="compositionally biased region" description="Low complexity" evidence="1">
    <location>
        <begin position="23"/>
        <end position="34"/>
    </location>
</feature>
<evidence type="ECO:0000313" key="2">
    <source>
        <dbReference type="EMBL" id="JAF97922.1"/>
    </source>
</evidence>
<protein>
    <submittedName>
        <fullName evidence="2">Peroxisomal membrane protein PEX29</fullName>
    </submittedName>
</protein>
<proteinExistence type="predicted"/>
<evidence type="ECO:0000256" key="1">
    <source>
        <dbReference type="SAM" id="MobiDB-lite"/>
    </source>
</evidence>
<gene>
    <name evidence="2" type="primary">PEX29</name>
    <name evidence="2" type="ORF">CM83_12803</name>
</gene>
<name>A0A0A9VUL8_LYGHE</name>
<feature type="region of interest" description="Disordered" evidence="1">
    <location>
        <begin position="1"/>
        <end position="38"/>
    </location>
</feature>
<reference evidence="2" key="2">
    <citation type="submission" date="2014-07" db="EMBL/GenBank/DDBJ databases">
        <authorList>
            <person name="Hull J."/>
        </authorList>
    </citation>
    <scope>NUCLEOTIDE SEQUENCE</scope>
</reference>
<reference evidence="2" key="1">
    <citation type="journal article" date="2014" name="PLoS ONE">
        <title>Transcriptome-Based Identification of ABC Transporters in the Western Tarnished Plant Bug Lygus hesperus.</title>
        <authorList>
            <person name="Hull J.J."/>
            <person name="Chaney K."/>
            <person name="Geib S.M."/>
            <person name="Fabrick J.A."/>
            <person name="Brent C.S."/>
            <person name="Walsh D."/>
            <person name="Lavine L.C."/>
        </authorList>
    </citation>
    <scope>NUCLEOTIDE SEQUENCE</scope>
</reference>
<dbReference type="EMBL" id="GBHO01045681">
    <property type="protein sequence ID" value="JAF97922.1"/>
    <property type="molecule type" value="Transcribed_RNA"/>
</dbReference>
<dbReference type="AlphaFoldDB" id="A0A0A9VUL8"/>
<accession>A0A0A9VUL8</accession>
<organism evidence="2">
    <name type="scientific">Lygus hesperus</name>
    <name type="common">Western plant bug</name>
    <dbReference type="NCBI Taxonomy" id="30085"/>
    <lineage>
        <taxon>Eukaryota</taxon>
        <taxon>Metazoa</taxon>
        <taxon>Ecdysozoa</taxon>
        <taxon>Arthropoda</taxon>
        <taxon>Hexapoda</taxon>
        <taxon>Insecta</taxon>
        <taxon>Pterygota</taxon>
        <taxon>Neoptera</taxon>
        <taxon>Paraneoptera</taxon>
        <taxon>Hemiptera</taxon>
        <taxon>Heteroptera</taxon>
        <taxon>Panheteroptera</taxon>
        <taxon>Cimicomorpha</taxon>
        <taxon>Miridae</taxon>
        <taxon>Mirini</taxon>
        <taxon>Lygus</taxon>
    </lineage>
</organism>